<accession>A0A9E7JU04</accession>
<keyword evidence="2" id="KW-1185">Reference proteome</keyword>
<evidence type="ECO:0000313" key="1">
    <source>
        <dbReference type="EMBL" id="URD92519.1"/>
    </source>
</evidence>
<protein>
    <submittedName>
        <fullName evidence="1">Uncharacterized protein</fullName>
    </submittedName>
</protein>
<evidence type="ECO:0000313" key="2">
    <source>
        <dbReference type="Proteomes" id="UP001055439"/>
    </source>
</evidence>
<sequence>MSLPSNPVKYSSLSLSSGLVVEPVAAAVPRWRWPLS</sequence>
<proteinExistence type="predicted"/>
<dbReference type="EMBL" id="CP097505">
    <property type="protein sequence ID" value="URD92519.1"/>
    <property type="molecule type" value="Genomic_DNA"/>
</dbReference>
<name>A0A9E7JU04_9LILI</name>
<organism evidence="1 2">
    <name type="scientific">Musa troglodytarum</name>
    <name type="common">fe'i banana</name>
    <dbReference type="NCBI Taxonomy" id="320322"/>
    <lineage>
        <taxon>Eukaryota</taxon>
        <taxon>Viridiplantae</taxon>
        <taxon>Streptophyta</taxon>
        <taxon>Embryophyta</taxon>
        <taxon>Tracheophyta</taxon>
        <taxon>Spermatophyta</taxon>
        <taxon>Magnoliopsida</taxon>
        <taxon>Liliopsida</taxon>
        <taxon>Zingiberales</taxon>
        <taxon>Musaceae</taxon>
        <taxon>Musa</taxon>
    </lineage>
</organism>
<dbReference type="Proteomes" id="UP001055439">
    <property type="component" value="Chromosome 3"/>
</dbReference>
<dbReference type="AlphaFoldDB" id="A0A9E7JU04"/>
<gene>
    <name evidence="1" type="ORF">MUK42_32579</name>
</gene>
<reference evidence="1" key="1">
    <citation type="submission" date="2022-05" db="EMBL/GenBank/DDBJ databases">
        <title>The Musa troglodytarum L. genome provides insights into the mechanism of non-climacteric behaviour and enrichment of carotenoids.</title>
        <authorList>
            <person name="Wang J."/>
        </authorList>
    </citation>
    <scope>NUCLEOTIDE SEQUENCE</scope>
    <source>
        <tissue evidence="1">Leaf</tissue>
    </source>
</reference>